<protein>
    <submittedName>
        <fullName evidence="2">Uncharacterized protein</fullName>
    </submittedName>
</protein>
<dbReference type="Proteomes" id="UP000243073">
    <property type="component" value="Unassembled WGS sequence"/>
</dbReference>
<dbReference type="RefSeq" id="WP_071472767.1">
    <property type="nucleotide sequence ID" value="NZ_MDKE01000022.1"/>
</dbReference>
<dbReference type="EMBL" id="MDKE01000022">
    <property type="protein sequence ID" value="OIN09099.1"/>
    <property type="molecule type" value="Genomic_DNA"/>
</dbReference>
<feature type="compositionally biased region" description="Basic and acidic residues" evidence="1">
    <location>
        <begin position="105"/>
        <end position="120"/>
    </location>
</feature>
<evidence type="ECO:0000256" key="1">
    <source>
        <dbReference type="SAM" id="MobiDB-lite"/>
    </source>
</evidence>
<organism evidence="2 3">
    <name type="scientific">Oceanisphaera psychrotolerans</name>
    <dbReference type="NCBI Taxonomy" id="1414654"/>
    <lineage>
        <taxon>Bacteria</taxon>
        <taxon>Pseudomonadati</taxon>
        <taxon>Pseudomonadota</taxon>
        <taxon>Gammaproteobacteria</taxon>
        <taxon>Aeromonadales</taxon>
        <taxon>Aeromonadaceae</taxon>
        <taxon>Oceanisphaera</taxon>
    </lineage>
</organism>
<proteinExistence type="predicted"/>
<dbReference type="OrthoDB" id="5599952at2"/>
<dbReference type="STRING" id="1414654.BFR47_02140"/>
<reference evidence="2 3" key="1">
    <citation type="submission" date="2016-07" db="EMBL/GenBank/DDBJ databases">
        <title>Draft Genome Sequence of Oceanisphaera psychrotolerans, isolated from coastal sediment samples.</title>
        <authorList>
            <person name="Zhuo S."/>
            <person name="Ruan Z."/>
        </authorList>
    </citation>
    <scope>NUCLEOTIDE SEQUENCE [LARGE SCALE GENOMIC DNA]</scope>
    <source>
        <strain evidence="2 3">LAM-WHM-ZC</strain>
    </source>
</reference>
<dbReference type="AlphaFoldDB" id="A0A1J4QG94"/>
<sequence>MSSYHPITQPPAELAINHMRHLLRRCRISAWWSEQNKEVREGICRAAALKPVAYWDKRLEDMTDDEREAIRRAVVALKQALAGFSATDRSEWLHVPDFAGAESGEEVKQAEQQRREELHQQARRLQQRAKKLKAAQL</sequence>
<name>A0A1J4QG94_9GAMM</name>
<feature type="compositionally biased region" description="Basic residues" evidence="1">
    <location>
        <begin position="121"/>
        <end position="137"/>
    </location>
</feature>
<accession>A0A1J4QG94</accession>
<comment type="caution">
    <text evidence="2">The sequence shown here is derived from an EMBL/GenBank/DDBJ whole genome shotgun (WGS) entry which is preliminary data.</text>
</comment>
<evidence type="ECO:0000313" key="3">
    <source>
        <dbReference type="Proteomes" id="UP000243073"/>
    </source>
</evidence>
<evidence type="ECO:0000313" key="2">
    <source>
        <dbReference type="EMBL" id="OIN09099.1"/>
    </source>
</evidence>
<feature type="region of interest" description="Disordered" evidence="1">
    <location>
        <begin position="103"/>
        <end position="137"/>
    </location>
</feature>
<keyword evidence="3" id="KW-1185">Reference proteome</keyword>
<gene>
    <name evidence="2" type="ORF">BFR47_02140</name>
</gene>